<proteinExistence type="predicted"/>
<gene>
    <name evidence="1" type="ORF">SDC9_162911</name>
</gene>
<name>A0A645FME2_9ZZZZ</name>
<sequence>MAKEKILRLKKQQVLFQISKLRKKAEGKHTMLVLNNIKCKMVHRIFTVIQRKSNFVNLHKFAA</sequence>
<evidence type="ECO:0000313" key="1">
    <source>
        <dbReference type="EMBL" id="MPN15577.1"/>
    </source>
</evidence>
<dbReference type="AlphaFoldDB" id="A0A645FME2"/>
<accession>A0A645FME2</accession>
<comment type="caution">
    <text evidence="1">The sequence shown here is derived from an EMBL/GenBank/DDBJ whole genome shotgun (WGS) entry which is preliminary data.</text>
</comment>
<dbReference type="EMBL" id="VSSQ01062395">
    <property type="protein sequence ID" value="MPN15577.1"/>
    <property type="molecule type" value="Genomic_DNA"/>
</dbReference>
<reference evidence="1" key="1">
    <citation type="submission" date="2019-08" db="EMBL/GenBank/DDBJ databases">
        <authorList>
            <person name="Kucharzyk K."/>
            <person name="Murdoch R.W."/>
            <person name="Higgins S."/>
            <person name="Loffler F."/>
        </authorList>
    </citation>
    <scope>NUCLEOTIDE SEQUENCE</scope>
</reference>
<protein>
    <submittedName>
        <fullName evidence="1">Uncharacterized protein</fullName>
    </submittedName>
</protein>
<organism evidence="1">
    <name type="scientific">bioreactor metagenome</name>
    <dbReference type="NCBI Taxonomy" id="1076179"/>
    <lineage>
        <taxon>unclassified sequences</taxon>
        <taxon>metagenomes</taxon>
        <taxon>ecological metagenomes</taxon>
    </lineage>
</organism>